<evidence type="ECO:0000313" key="2">
    <source>
        <dbReference type="Proteomes" id="UP001314170"/>
    </source>
</evidence>
<keyword evidence="2" id="KW-1185">Reference proteome</keyword>
<reference evidence="1 2" key="1">
    <citation type="submission" date="2024-01" db="EMBL/GenBank/DDBJ databases">
        <authorList>
            <person name="Waweru B."/>
        </authorList>
    </citation>
    <scope>NUCLEOTIDE SEQUENCE [LARGE SCALE GENOMIC DNA]</scope>
</reference>
<organism evidence="1 2">
    <name type="scientific">Dovyalis caffra</name>
    <dbReference type="NCBI Taxonomy" id="77055"/>
    <lineage>
        <taxon>Eukaryota</taxon>
        <taxon>Viridiplantae</taxon>
        <taxon>Streptophyta</taxon>
        <taxon>Embryophyta</taxon>
        <taxon>Tracheophyta</taxon>
        <taxon>Spermatophyta</taxon>
        <taxon>Magnoliopsida</taxon>
        <taxon>eudicotyledons</taxon>
        <taxon>Gunneridae</taxon>
        <taxon>Pentapetalae</taxon>
        <taxon>rosids</taxon>
        <taxon>fabids</taxon>
        <taxon>Malpighiales</taxon>
        <taxon>Salicaceae</taxon>
        <taxon>Flacourtieae</taxon>
        <taxon>Dovyalis</taxon>
    </lineage>
</organism>
<gene>
    <name evidence="1" type="ORF">DCAF_LOCUS3488</name>
</gene>
<name>A0AAV1QVJ7_9ROSI</name>
<dbReference type="Proteomes" id="UP001314170">
    <property type="component" value="Unassembled WGS sequence"/>
</dbReference>
<accession>A0AAV1QVJ7</accession>
<comment type="caution">
    <text evidence="1">The sequence shown here is derived from an EMBL/GenBank/DDBJ whole genome shotgun (WGS) entry which is preliminary data.</text>
</comment>
<dbReference type="EMBL" id="CAWUPB010000850">
    <property type="protein sequence ID" value="CAK7325797.1"/>
    <property type="molecule type" value="Genomic_DNA"/>
</dbReference>
<sequence length="92" mass="10271">MFEQYHDATRLIVNNRDVLFMVGFSGSDGRDSRGGVGARWLNQVGEREISGIWKDWEGMWFSFADEAEEDEEVVVEVNALGAGVGRFVLASV</sequence>
<proteinExistence type="predicted"/>
<evidence type="ECO:0000313" key="1">
    <source>
        <dbReference type="EMBL" id="CAK7325797.1"/>
    </source>
</evidence>
<protein>
    <submittedName>
        <fullName evidence="1">Uncharacterized protein</fullName>
    </submittedName>
</protein>
<dbReference type="AlphaFoldDB" id="A0AAV1QVJ7"/>